<comment type="caution">
    <text evidence="1">The sequence shown here is derived from an EMBL/GenBank/DDBJ whole genome shotgun (WGS) entry which is preliminary data.</text>
</comment>
<organism evidence="1 2">
    <name type="scientific">Thermobacillus xylanilyticus</name>
    <dbReference type="NCBI Taxonomy" id="76633"/>
    <lineage>
        <taxon>Bacteria</taxon>
        <taxon>Bacillati</taxon>
        <taxon>Bacillota</taxon>
        <taxon>Bacilli</taxon>
        <taxon>Bacillales</taxon>
        <taxon>Paenibacillaceae</taxon>
        <taxon>Thermobacillus</taxon>
    </lineage>
</organism>
<dbReference type="InterPro" id="IPR014852">
    <property type="entry name" value="YwhD"/>
</dbReference>
<dbReference type="Pfam" id="PF08741">
    <property type="entry name" value="YwhD"/>
    <property type="match status" value="1"/>
</dbReference>
<dbReference type="EMBL" id="CAJRAY010000049">
    <property type="protein sequence ID" value="CAG5087553.1"/>
    <property type="molecule type" value="Genomic_DNA"/>
</dbReference>
<evidence type="ECO:0000313" key="1">
    <source>
        <dbReference type="EMBL" id="CAG5087553.1"/>
    </source>
</evidence>
<keyword evidence="2" id="KW-1185">Reference proteome</keyword>
<evidence type="ECO:0000313" key="2">
    <source>
        <dbReference type="Proteomes" id="UP000681526"/>
    </source>
</evidence>
<accession>A0ABN7S2P0</accession>
<gene>
    <name evidence="1" type="primary">txxe 2191-YwhD</name>
    <name evidence="1" type="ORF">TXXE_11040</name>
</gene>
<name>A0ABN7S2P0_THEXY</name>
<dbReference type="RefSeq" id="WP_015256318.1">
    <property type="nucleotide sequence ID" value="NZ_CAJRAY010000049.1"/>
</dbReference>
<protein>
    <submittedName>
        <fullName evidence="1">YwhD family protein</fullName>
    </submittedName>
</protein>
<sequence length="169" mass="19004">MEQQDSGSQKKRTLAFNVVSTQTHKGFGAGSINLNDVSSVIIDGGEAYIDIGAMHAKSRVERGIKFSPNKEDVPNGRKVWVVWVAVDRSGEGAYYAGATACEMLIDSEARRGWKILADHVNRLDYAIKRRFMLDELSAEEKKALKDLLIRHNAEWWERSPEELKQALDV</sequence>
<dbReference type="Proteomes" id="UP000681526">
    <property type="component" value="Unassembled WGS sequence"/>
</dbReference>
<reference evidence="1 2" key="1">
    <citation type="submission" date="2021-04" db="EMBL/GenBank/DDBJ databases">
        <authorList>
            <person name="Rakotoarivonina H."/>
        </authorList>
    </citation>
    <scope>NUCLEOTIDE SEQUENCE [LARGE SCALE GENOMIC DNA]</scope>
    <source>
        <strain evidence="1 2">XE</strain>
    </source>
</reference>
<proteinExistence type="predicted"/>